<proteinExistence type="predicted"/>
<organism evidence="1 2">
    <name type="scientific">Elysia crispata</name>
    <name type="common">lettuce slug</name>
    <dbReference type="NCBI Taxonomy" id="231223"/>
    <lineage>
        <taxon>Eukaryota</taxon>
        <taxon>Metazoa</taxon>
        <taxon>Spiralia</taxon>
        <taxon>Lophotrochozoa</taxon>
        <taxon>Mollusca</taxon>
        <taxon>Gastropoda</taxon>
        <taxon>Heterobranchia</taxon>
        <taxon>Euthyneura</taxon>
        <taxon>Panpulmonata</taxon>
        <taxon>Sacoglossa</taxon>
        <taxon>Placobranchoidea</taxon>
        <taxon>Plakobranchidae</taxon>
        <taxon>Elysia</taxon>
    </lineage>
</organism>
<dbReference type="AlphaFoldDB" id="A0AAE1E781"/>
<gene>
    <name evidence="1" type="ORF">RRG08_045453</name>
</gene>
<dbReference type="Proteomes" id="UP001283361">
    <property type="component" value="Unassembled WGS sequence"/>
</dbReference>
<evidence type="ECO:0000313" key="1">
    <source>
        <dbReference type="EMBL" id="KAK3795463.1"/>
    </source>
</evidence>
<evidence type="ECO:0000313" key="2">
    <source>
        <dbReference type="Proteomes" id="UP001283361"/>
    </source>
</evidence>
<sequence>MSPGAAVTSAQSVVAAAGAVTTIYHKGNQWTSMLWKSQGFRWRQLHTAVRNAQKPKLQELSGSISLKLIRVVFSYLYVVLLERTKYFEKSGGRKPLFEKS</sequence>
<keyword evidence="2" id="KW-1185">Reference proteome</keyword>
<protein>
    <submittedName>
        <fullName evidence="1">Uncharacterized protein</fullName>
    </submittedName>
</protein>
<reference evidence="1" key="1">
    <citation type="journal article" date="2023" name="G3 (Bethesda)">
        <title>A reference genome for the long-term kleptoplast-retaining sea slug Elysia crispata morphotype clarki.</title>
        <authorList>
            <person name="Eastman K.E."/>
            <person name="Pendleton A.L."/>
            <person name="Shaikh M.A."/>
            <person name="Suttiyut T."/>
            <person name="Ogas R."/>
            <person name="Tomko P."/>
            <person name="Gavelis G."/>
            <person name="Widhalm J.R."/>
            <person name="Wisecaver J.H."/>
        </authorList>
    </citation>
    <scope>NUCLEOTIDE SEQUENCE</scope>
    <source>
        <strain evidence="1">ECLA1</strain>
    </source>
</reference>
<accession>A0AAE1E781</accession>
<dbReference type="EMBL" id="JAWDGP010001056">
    <property type="protein sequence ID" value="KAK3795463.1"/>
    <property type="molecule type" value="Genomic_DNA"/>
</dbReference>
<comment type="caution">
    <text evidence="1">The sequence shown here is derived from an EMBL/GenBank/DDBJ whole genome shotgun (WGS) entry which is preliminary data.</text>
</comment>
<name>A0AAE1E781_9GAST</name>